<dbReference type="Pfam" id="PF06985">
    <property type="entry name" value="HET"/>
    <property type="match status" value="1"/>
</dbReference>
<gene>
    <name evidence="2" type="ORF">K469DRAFT_634608</name>
</gene>
<dbReference type="AlphaFoldDB" id="A0A6A6E0E5"/>
<dbReference type="PANTHER" id="PTHR33112">
    <property type="entry name" value="DOMAIN PROTEIN, PUTATIVE-RELATED"/>
    <property type="match status" value="1"/>
</dbReference>
<evidence type="ECO:0000313" key="2">
    <source>
        <dbReference type="EMBL" id="KAF2183938.1"/>
    </source>
</evidence>
<feature type="domain" description="Heterokaryon incompatibility" evidence="1">
    <location>
        <begin position="177"/>
        <end position="322"/>
    </location>
</feature>
<proteinExistence type="predicted"/>
<dbReference type="InterPro" id="IPR010730">
    <property type="entry name" value="HET"/>
</dbReference>
<dbReference type="OrthoDB" id="5362512at2759"/>
<reference evidence="2" key="1">
    <citation type="journal article" date="2020" name="Stud. Mycol.">
        <title>101 Dothideomycetes genomes: a test case for predicting lifestyles and emergence of pathogens.</title>
        <authorList>
            <person name="Haridas S."/>
            <person name="Albert R."/>
            <person name="Binder M."/>
            <person name="Bloem J."/>
            <person name="Labutti K."/>
            <person name="Salamov A."/>
            <person name="Andreopoulos B."/>
            <person name="Baker S."/>
            <person name="Barry K."/>
            <person name="Bills G."/>
            <person name="Bluhm B."/>
            <person name="Cannon C."/>
            <person name="Castanera R."/>
            <person name="Culley D."/>
            <person name="Daum C."/>
            <person name="Ezra D."/>
            <person name="Gonzalez J."/>
            <person name="Henrissat B."/>
            <person name="Kuo A."/>
            <person name="Liang C."/>
            <person name="Lipzen A."/>
            <person name="Lutzoni F."/>
            <person name="Magnuson J."/>
            <person name="Mondo S."/>
            <person name="Nolan M."/>
            <person name="Ohm R."/>
            <person name="Pangilinan J."/>
            <person name="Park H.-J."/>
            <person name="Ramirez L."/>
            <person name="Alfaro M."/>
            <person name="Sun H."/>
            <person name="Tritt A."/>
            <person name="Yoshinaga Y."/>
            <person name="Zwiers L.-H."/>
            <person name="Turgeon B."/>
            <person name="Goodwin S."/>
            <person name="Spatafora J."/>
            <person name="Crous P."/>
            <person name="Grigoriev I."/>
        </authorList>
    </citation>
    <scope>NUCLEOTIDE SEQUENCE</scope>
    <source>
        <strain evidence="2">CBS 207.26</strain>
    </source>
</reference>
<dbReference type="Proteomes" id="UP000800200">
    <property type="component" value="Unassembled WGS sequence"/>
</dbReference>
<dbReference type="EMBL" id="ML994640">
    <property type="protein sequence ID" value="KAF2183938.1"/>
    <property type="molecule type" value="Genomic_DNA"/>
</dbReference>
<protein>
    <submittedName>
        <fullName evidence="2">HET-domain-containing protein</fullName>
    </submittedName>
</protein>
<keyword evidence="3" id="KW-1185">Reference proteome</keyword>
<organism evidence="2 3">
    <name type="scientific">Zopfia rhizophila CBS 207.26</name>
    <dbReference type="NCBI Taxonomy" id="1314779"/>
    <lineage>
        <taxon>Eukaryota</taxon>
        <taxon>Fungi</taxon>
        <taxon>Dikarya</taxon>
        <taxon>Ascomycota</taxon>
        <taxon>Pezizomycotina</taxon>
        <taxon>Dothideomycetes</taxon>
        <taxon>Dothideomycetes incertae sedis</taxon>
        <taxon>Zopfiaceae</taxon>
        <taxon>Zopfia</taxon>
    </lineage>
</organism>
<evidence type="ECO:0000259" key="1">
    <source>
        <dbReference type="Pfam" id="PF06985"/>
    </source>
</evidence>
<evidence type="ECO:0000313" key="3">
    <source>
        <dbReference type="Proteomes" id="UP000800200"/>
    </source>
</evidence>
<dbReference type="PANTHER" id="PTHR33112:SF16">
    <property type="entry name" value="HETEROKARYON INCOMPATIBILITY DOMAIN-CONTAINING PROTEIN"/>
    <property type="match status" value="1"/>
</dbReference>
<name>A0A6A6E0E5_9PEZI</name>
<sequence>MTSPFRRPRYRPPDVPLCQDLSRLRKPGTLVNQFRYGEIIKSAAAGCELCCILRDASKPFVTDGKEPTKDTVLDISLMNSGLRVHYFSGRQDVEIFSLKDVGVNAIPRCNIISDHTGSEAGFMRAVEWFLKCLNNHRDLCATMSSSERFLPHRVLDLETGSGNNIVLRDTHNQAGKYACLSHRWGNVRPLTTTRENISDHMRGIEWTNLPKTFQEVITFVRRLTIRYLWIDSLCIIQNDMDDWNLQSSLMADIYRNALITISASASNGPHDGLFFPAKEEHVHRELSRFNKRTDCRGIYVRKPIYHAKSHHPLLGRGWVFQERLLSPRILHFGPGELIWECIEDTTCECCGIHTRGLDGLDAKTRFHPYVLAALPSRECGDSWRSVVKDYTKLKLTCPEDMLPAISGAAKVMAEAMKLKGLQSKYLAGMWERCFIEDCLWTTNYPMESYRPAEWRAPTFSWASVVAKYGVEYRMADIFVTVLGESEDLPQNEQMTPSAKLLYSSCVLAEEQDAMGRVASGYITLSGSLLEATVHVGEENLSIDSFYVNVHGQRNLQFPGRFFADYNLTGEGKYQVDMESTVWCLKLVSLRLLEWKRQYLFCLVLKQVEIDGEHVYERIGLLKYQEGLEPPIERWFGSDLIEEYTVVKII</sequence>
<accession>A0A6A6E0E5</accession>